<reference evidence="9 10" key="2">
    <citation type="submission" date="2016-12" db="EMBL/GenBank/DDBJ databases">
        <title>Diversity of luminous bacteria.</title>
        <authorList>
            <person name="Yoshizawa S."/>
            <person name="Kogure K."/>
        </authorList>
    </citation>
    <scope>NUCLEOTIDE SEQUENCE [LARGE SCALE GENOMIC DNA]</scope>
    <source>
        <strain evidence="9 10">NBRC 105001</strain>
    </source>
</reference>
<dbReference type="InterPro" id="IPR000731">
    <property type="entry name" value="SSD"/>
</dbReference>
<evidence type="ECO:0000313" key="9">
    <source>
        <dbReference type="EMBL" id="PQJ83583.1"/>
    </source>
</evidence>
<evidence type="ECO:0000256" key="2">
    <source>
        <dbReference type="ARBA" id="ARBA00022475"/>
    </source>
</evidence>
<feature type="transmembrane region" description="Helical" evidence="6">
    <location>
        <begin position="416"/>
        <end position="435"/>
    </location>
</feature>
<dbReference type="InterPro" id="IPR050545">
    <property type="entry name" value="Mycobact_MmpL"/>
</dbReference>
<feature type="transmembrane region" description="Helical" evidence="6">
    <location>
        <begin position="332"/>
        <end position="347"/>
    </location>
</feature>
<dbReference type="Proteomes" id="UP000239273">
    <property type="component" value="Unassembled WGS sequence"/>
</dbReference>
<reference evidence="11" key="3">
    <citation type="journal article" date="2019" name="Int. J. Syst. Evol. Microbiol.">
        <title>The Global Catalogue of Microorganisms (GCM) 10K type strain sequencing project: providing services to taxonomists for standard genome sequencing and annotation.</title>
        <authorList>
            <consortium name="The Broad Institute Genomics Platform"/>
            <consortium name="The Broad Institute Genome Sequencing Center for Infectious Disease"/>
            <person name="Wu L."/>
            <person name="Ma J."/>
        </authorList>
    </citation>
    <scope>NUCLEOTIDE SEQUENCE [LARGE SCALE GENOMIC DNA]</scope>
    <source>
        <strain evidence="11">NBRC 105001</strain>
    </source>
</reference>
<feature type="transmembrane region" description="Helical" evidence="6">
    <location>
        <begin position="258"/>
        <end position="280"/>
    </location>
</feature>
<feature type="transmembrane region" description="Helical" evidence="6">
    <location>
        <begin position="609"/>
        <end position="633"/>
    </location>
</feature>
<dbReference type="SUPFAM" id="SSF82866">
    <property type="entry name" value="Multidrug efflux transporter AcrB transmembrane domain"/>
    <property type="match status" value="2"/>
</dbReference>
<dbReference type="Proteomes" id="UP001156660">
    <property type="component" value="Unassembled WGS sequence"/>
</dbReference>
<organism evidence="9 10">
    <name type="scientific">Aliivibrio sifiae</name>
    <dbReference type="NCBI Taxonomy" id="566293"/>
    <lineage>
        <taxon>Bacteria</taxon>
        <taxon>Pseudomonadati</taxon>
        <taxon>Pseudomonadota</taxon>
        <taxon>Gammaproteobacteria</taxon>
        <taxon>Vibrionales</taxon>
        <taxon>Vibrionaceae</taxon>
        <taxon>Aliivibrio</taxon>
    </lineage>
</organism>
<comment type="subcellular location">
    <subcellularLocation>
        <location evidence="1">Cell membrane</location>
        <topology evidence="1">Multi-pass membrane protein</topology>
    </subcellularLocation>
</comment>
<feature type="transmembrane region" description="Helical" evidence="6">
    <location>
        <begin position="666"/>
        <end position="687"/>
    </location>
</feature>
<dbReference type="Gene3D" id="1.20.1640.10">
    <property type="entry name" value="Multidrug efflux transporter AcrB transmembrane domain"/>
    <property type="match status" value="2"/>
</dbReference>
<evidence type="ECO:0000313" key="11">
    <source>
        <dbReference type="Proteomes" id="UP001156660"/>
    </source>
</evidence>
<evidence type="ECO:0000259" key="7">
    <source>
        <dbReference type="PROSITE" id="PS50156"/>
    </source>
</evidence>
<evidence type="ECO:0000313" key="8">
    <source>
        <dbReference type="EMBL" id="GLR76778.1"/>
    </source>
</evidence>
<keyword evidence="2" id="KW-1003">Cell membrane</keyword>
<evidence type="ECO:0000256" key="4">
    <source>
        <dbReference type="ARBA" id="ARBA00022989"/>
    </source>
</evidence>
<evidence type="ECO:0000256" key="6">
    <source>
        <dbReference type="SAM" id="Phobius"/>
    </source>
</evidence>
<dbReference type="Pfam" id="PF03176">
    <property type="entry name" value="MMPL"/>
    <property type="match status" value="2"/>
</dbReference>
<dbReference type="GO" id="GO:0005886">
    <property type="term" value="C:plasma membrane"/>
    <property type="evidence" value="ECO:0007669"/>
    <property type="project" value="UniProtKB-SubCell"/>
</dbReference>
<dbReference type="InterPro" id="IPR004869">
    <property type="entry name" value="MMPL_dom"/>
</dbReference>
<feature type="domain" description="SSD" evidence="7">
    <location>
        <begin position="260"/>
        <end position="383"/>
    </location>
</feature>
<feature type="transmembrane region" description="Helical" evidence="6">
    <location>
        <begin position="367"/>
        <end position="388"/>
    </location>
</feature>
<reference evidence="8" key="1">
    <citation type="journal article" date="2014" name="Int. J. Syst. Evol. Microbiol.">
        <title>Complete genome of a new Firmicutes species belonging to the dominant human colonic microbiota ('Ruminococcus bicirculans') reveals two chromosomes and a selective capacity to utilize plant glucans.</title>
        <authorList>
            <consortium name="NISC Comparative Sequencing Program"/>
            <person name="Wegmann U."/>
            <person name="Louis P."/>
            <person name="Goesmann A."/>
            <person name="Henrissat B."/>
            <person name="Duncan S.H."/>
            <person name="Flint H.J."/>
        </authorList>
    </citation>
    <scope>NUCLEOTIDE SEQUENCE</scope>
    <source>
        <strain evidence="8">NBRC 105001</strain>
    </source>
</reference>
<proteinExistence type="predicted"/>
<sequence>MKNAYKDKKKDGFPVYSIKLVNVLAAKPALIMILSLLIVAFTFVGLGRLSTDFTHAGYFHKNDTWLVEFNKFEQTFGNDDSVIIAVKNGDGLFNKDSIELLHHLTNKMWQLPDIIRVDSITNYQRVYAEGDDINVEPLVSTLKSYTENEIGELKRIAKKDEILTGYLLSEDTSMTLLVGTLRPSNGKPLDIKPVVTAARDLLANTSLQGHEFHLVGAPLIVQSFADASEADNAKIIPALLLACIAIMYYVLRNAWCVFYAMVIVVLSSIGSLGLAGWLGVQMTSITTVLPQITIGLAVAGCIHILVTYRLAQQGFTDKNAAVKYALTKNVKPTLLTALTTAIGFLSFKFSDIKTIADLGIAASVSVLYVWTLTYLMLSSLLFILPFGYNKKQPLLISKNTVSKFVNKVSNNRKGVLIAYVAFVIASVAAATMVRVDADPIGYFSKEHELRKGVNEIDQTIGSARNIEIMVNAGCENCAQKPEFLNKVAEFESFIESRKEIVQVVSIVDILKSTNRALNYGDDSSYRLGETQQGIAQQLLFYTMGLPKGLSVDNRVSSHNDAIRLTVFWKVGSSSKALEEIAIINKEAKRLNLDATVTGKYSLYQRQESYVVGSFLSSVGIAFLLITAVLWVAFKSWKLSLIALLTNLTPLLVGGLGLWVMGENLNVGTVLVVSITLGIAVDDTLHIITEYQRQKSKGQSPKTAFTQVFSETGVGLYGTTLVLVFAFGASLLSTFVPFQVFGILTAAVLVTALVIDLTVLPAIMLRKPKEQAIHQSDEVLEAGKFKKVKQQ</sequence>
<name>A0A2S7X186_9GAMM</name>
<dbReference type="EMBL" id="BSOU01000014">
    <property type="protein sequence ID" value="GLR76778.1"/>
    <property type="molecule type" value="Genomic_DNA"/>
</dbReference>
<evidence type="ECO:0000256" key="5">
    <source>
        <dbReference type="ARBA" id="ARBA00023136"/>
    </source>
</evidence>
<feature type="transmembrane region" description="Helical" evidence="6">
    <location>
        <begin position="235"/>
        <end position="251"/>
    </location>
</feature>
<gene>
    <name evidence="9" type="ORF">BTO23_20815</name>
    <name evidence="8" type="ORF">GCM10007855_36530</name>
</gene>
<dbReference type="AlphaFoldDB" id="A0A2S7X186"/>
<evidence type="ECO:0000256" key="1">
    <source>
        <dbReference type="ARBA" id="ARBA00004651"/>
    </source>
</evidence>
<evidence type="ECO:0000313" key="10">
    <source>
        <dbReference type="Proteomes" id="UP000239273"/>
    </source>
</evidence>
<reference evidence="8" key="4">
    <citation type="submission" date="2023-01" db="EMBL/GenBank/DDBJ databases">
        <title>Draft genome sequence of Aliivibrio sifiae strain NBRC 105001.</title>
        <authorList>
            <person name="Sun Q."/>
            <person name="Mori K."/>
        </authorList>
    </citation>
    <scope>NUCLEOTIDE SEQUENCE</scope>
    <source>
        <strain evidence="8">NBRC 105001</strain>
    </source>
</reference>
<dbReference type="PROSITE" id="PS50156">
    <property type="entry name" value="SSD"/>
    <property type="match status" value="2"/>
</dbReference>
<evidence type="ECO:0000256" key="3">
    <source>
        <dbReference type="ARBA" id="ARBA00022692"/>
    </source>
</evidence>
<keyword evidence="4 6" id="KW-1133">Transmembrane helix</keyword>
<accession>A0A2S7X186</accession>
<protein>
    <submittedName>
        <fullName evidence="8">RND transporter</fullName>
    </submittedName>
</protein>
<dbReference type="EMBL" id="MSCP01000005">
    <property type="protein sequence ID" value="PQJ83583.1"/>
    <property type="molecule type" value="Genomic_DNA"/>
</dbReference>
<comment type="caution">
    <text evidence="9">The sequence shown here is derived from an EMBL/GenBank/DDBJ whole genome shotgun (WGS) entry which is preliminary data.</text>
</comment>
<feature type="transmembrane region" description="Helical" evidence="6">
    <location>
        <begin position="737"/>
        <end position="764"/>
    </location>
</feature>
<dbReference type="PANTHER" id="PTHR33406">
    <property type="entry name" value="MEMBRANE PROTEIN MJ1562-RELATED"/>
    <property type="match status" value="1"/>
</dbReference>
<keyword evidence="3 6" id="KW-0812">Transmembrane</keyword>
<feature type="transmembrane region" description="Helical" evidence="6">
    <location>
        <begin position="292"/>
        <end position="311"/>
    </location>
</feature>
<feature type="transmembrane region" description="Helical" evidence="6">
    <location>
        <begin position="20"/>
        <end position="46"/>
    </location>
</feature>
<feature type="domain" description="SSD" evidence="7">
    <location>
        <begin position="638"/>
        <end position="765"/>
    </location>
</feature>
<keyword evidence="5 6" id="KW-0472">Membrane</keyword>
<feature type="transmembrane region" description="Helical" evidence="6">
    <location>
        <begin position="707"/>
        <end position="731"/>
    </location>
</feature>
<dbReference type="OrthoDB" id="9803781at2"/>
<feature type="transmembrane region" description="Helical" evidence="6">
    <location>
        <begin position="640"/>
        <end position="660"/>
    </location>
</feature>
<keyword evidence="11" id="KW-1185">Reference proteome</keyword>
<dbReference type="PANTHER" id="PTHR33406:SF12">
    <property type="entry name" value="BLR2997 PROTEIN"/>
    <property type="match status" value="1"/>
</dbReference>